<sequence>MSFLGKGKKQDLLVVCEELGEKVDHLSKVPEIKKVIVGSESYDEIEVKVMLDRIIEERLRNEDNEKQEAREKNKRGTERHLLVVPEKYLNQMMTYCHERAASHLGIAKTKDALFKTFYWPNCYREVEAFVKSCDLCQRVGKPQDKKKAPIKLVPVITELFAKINVDAVGPLPVTPSGNKYLITAVCMSSKYPDEIPVENLKSTSIIDALLQVFSRMGFPKELQTDQGTSFTSSLTTEFLERFGIKVVRSSVYHPQSNPVERMHRTLKRILRVLCLESGPDWEKILPPALFALRTVTHDSTGFTPAELVHGRNLKTPVMLLYDKLTEEDQEEDCVVNYLFELMNRMEKCQELAIRNMEHAKEKQKLWYDKKSVERQFKPGDLVLVVASSKPTKLSVHWIGPGETEDEEEIPVLECVDKSKGSKLCELLEETRLKSKLSEAQQNQLEKLLNHYSELFSNEPGCTDLAKHDIELEEDKPIIAKPYRMSPRQTEILKAEVNKMLELNVIERGDSDFTSPLIHVEVPGKDPRPCIDYRRLNKVTRTQYFPIPNIEELIEKVSSAKYISVLI</sequence>
<dbReference type="Gene3D" id="3.30.70.270">
    <property type="match status" value="1"/>
</dbReference>
<reference evidence="4 5" key="1">
    <citation type="journal article" date="2022" name="Nat. Ecol. Evol.">
        <title>A masculinizing supergene underlies an exaggerated male reproductive morph in a spider.</title>
        <authorList>
            <person name="Hendrickx F."/>
            <person name="De Corte Z."/>
            <person name="Sonet G."/>
            <person name="Van Belleghem S.M."/>
            <person name="Kostlbacher S."/>
            <person name="Vangestel C."/>
        </authorList>
    </citation>
    <scope>NUCLEOTIDE SEQUENCE [LARGE SCALE GENOMIC DNA]</scope>
    <source>
        <strain evidence="4">W744_W776</strain>
    </source>
</reference>
<dbReference type="AlphaFoldDB" id="A0AAV6U4B9"/>
<dbReference type="PANTHER" id="PTHR37984">
    <property type="entry name" value="PROTEIN CBG26694"/>
    <property type="match status" value="1"/>
</dbReference>
<keyword evidence="5" id="KW-1185">Reference proteome</keyword>
<organism evidence="4 5">
    <name type="scientific">Oedothorax gibbosus</name>
    <dbReference type="NCBI Taxonomy" id="931172"/>
    <lineage>
        <taxon>Eukaryota</taxon>
        <taxon>Metazoa</taxon>
        <taxon>Ecdysozoa</taxon>
        <taxon>Arthropoda</taxon>
        <taxon>Chelicerata</taxon>
        <taxon>Arachnida</taxon>
        <taxon>Araneae</taxon>
        <taxon>Araneomorphae</taxon>
        <taxon>Entelegynae</taxon>
        <taxon>Araneoidea</taxon>
        <taxon>Linyphiidae</taxon>
        <taxon>Erigoninae</taxon>
        <taxon>Oedothorax</taxon>
    </lineage>
</organism>
<dbReference type="SUPFAM" id="SSF56672">
    <property type="entry name" value="DNA/RNA polymerases"/>
    <property type="match status" value="1"/>
</dbReference>
<evidence type="ECO:0000313" key="5">
    <source>
        <dbReference type="Proteomes" id="UP000827092"/>
    </source>
</evidence>
<dbReference type="Proteomes" id="UP000827092">
    <property type="component" value="Unassembled WGS sequence"/>
</dbReference>
<accession>A0AAV6U4B9</accession>
<dbReference type="EMBL" id="JAFNEN010000665">
    <property type="protein sequence ID" value="KAG8178813.1"/>
    <property type="molecule type" value="Genomic_DNA"/>
</dbReference>
<dbReference type="InterPro" id="IPR050951">
    <property type="entry name" value="Retrovirus_Pol_polyprotein"/>
</dbReference>
<evidence type="ECO:0000256" key="2">
    <source>
        <dbReference type="SAM" id="Coils"/>
    </source>
</evidence>
<dbReference type="InterPro" id="IPR041588">
    <property type="entry name" value="Integrase_H2C2"/>
</dbReference>
<dbReference type="Gene3D" id="3.30.420.10">
    <property type="entry name" value="Ribonuclease H-like superfamily/Ribonuclease H"/>
    <property type="match status" value="1"/>
</dbReference>
<evidence type="ECO:0000313" key="4">
    <source>
        <dbReference type="EMBL" id="KAG8178813.1"/>
    </source>
</evidence>
<dbReference type="GO" id="GO:0042575">
    <property type="term" value="C:DNA polymerase complex"/>
    <property type="evidence" value="ECO:0007669"/>
    <property type="project" value="UniProtKB-ARBA"/>
</dbReference>
<dbReference type="Pfam" id="PF17921">
    <property type="entry name" value="Integrase_H2C2"/>
    <property type="match status" value="1"/>
</dbReference>
<keyword evidence="2" id="KW-0175">Coiled coil</keyword>
<dbReference type="InterPro" id="IPR043128">
    <property type="entry name" value="Rev_trsase/Diguanyl_cyclase"/>
</dbReference>
<dbReference type="Gene3D" id="3.10.10.10">
    <property type="entry name" value="HIV Type 1 Reverse Transcriptase, subunit A, domain 1"/>
    <property type="match status" value="1"/>
</dbReference>
<dbReference type="GO" id="GO:0015074">
    <property type="term" value="P:DNA integration"/>
    <property type="evidence" value="ECO:0007669"/>
    <property type="project" value="InterPro"/>
</dbReference>
<dbReference type="InterPro" id="IPR043502">
    <property type="entry name" value="DNA/RNA_pol_sf"/>
</dbReference>
<evidence type="ECO:0000256" key="1">
    <source>
        <dbReference type="ARBA" id="ARBA00012493"/>
    </source>
</evidence>
<dbReference type="InterPro" id="IPR036397">
    <property type="entry name" value="RNaseH_sf"/>
</dbReference>
<dbReference type="Gene3D" id="1.10.340.70">
    <property type="match status" value="1"/>
</dbReference>
<dbReference type="InterPro" id="IPR001584">
    <property type="entry name" value="Integrase_cat-core"/>
</dbReference>
<gene>
    <name evidence="4" type="ORF">JTE90_015366</name>
</gene>
<dbReference type="PROSITE" id="PS50994">
    <property type="entry name" value="INTEGRASE"/>
    <property type="match status" value="1"/>
</dbReference>
<dbReference type="GO" id="GO:0003964">
    <property type="term" value="F:RNA-directed DNA polymerase activity"/>
    <property type="evidence" value="ECO:0007669"/>
    <property type="project" value="UniProtKB-EC"/>
</dbReference>
<dbReference type="FunFam" id="1.10.340.70:FF:000001">
    <property type="entry name" value="Retrovirus-related Pol polyprotein from transposon gypsy-like Protein"/>
    <property type="match status" value="1"/>
</dbReference>
<protein>
    <recommendedName>
        <fullName evidence="1">RNA-directed DNA polymerase</fullName>
        <ecNumber evidence="1">2.7.7.49</ecNumber>
    </recommendedName>
</protein>
<proteinExistence type="predicted"/>
<feature type="domain" description="Integrase catalytic" evidence="3">
    <location>
        <begin position="150"/>
        <end position="312"/>
    </location>
</feature>
<dbReference type="PANTHER" id="PTHR37984:SF15">
    <property type="entry name" value="INTEGRASE CATALYTIC DOMAIN-CONTAINING PROTEIN"/>
    <property type="match status" value="1"/>
</dbReference>
<comment type="caution">
    <text evidence="4">The sequence shown here is derived from an EMBL/GenBank/DDBJ whole genome shotgun (WGS) entry which is preliminary data.</text>
</comment>
<dbReference type="Pfam" id="PF00665">
    <property type="entry name" value="rve"/>
    <property type="match status" value="1"/>
</dbReference>
<dbReference type="SUPFAM" id="SSF53098">
    <property type="entry name" value="Ribonuclease H-like"/>
    <property type="match status" value="1"/>
</dbReference>
<dbReference type="GO" id="GO:0003676">
    <property type="term" value="F:nucleic acid binding"/>
    <property type="evidence" value="ECO:0007669"/>
    <property type="project" value="InterPro"/>
</dbReference>
<evidence type="ECO:0000259" key="3">
    <source>
        <dbReference type="PROSITE" id="PS50994"/>
    </source>
</evidence>
<dbReference type="FunFam" id="3.30.420.10:FF:000032">
    <property type="entry name" value="Retrovirus-related Pol polyprotein from transposon 297-like Protein"/>
    <property type="match status" value="1"/>
</dbReference>
<feature type="coiled-coil region" evidence="2">
    <location>
        <begin position="52"/>
        <end position="79"/>
    </location>
</feature>
<dbReference type="InterPro" id="IPR012337">
    <property type="entry name" value="RNaseH-like_sf"/>
</dbReference>
<name>A0AAV6U4B9_9ARAC</name>
<dbReference type="EC" id="2.7.7.49" evidence="1"/>